<feature type="non-terminal residue" evidence="19">
    <location>
        <position position="833"/>
    </location>
</feature>
<dbReference type="PROSITE" id="PS00137">
    <property type="entry name" value="SUBTILASE_HIS"/>
    <property type="match status" value="1"/>
</dbReference>
<proteinExistence type="inferred from homology"/>
<comment type="subcellular location">
    <subcellularLocation>
        <location evidence="1">Membrane</location>
    </subcellularLocation>
</comment>
<dbReference type="PANTHER" id="PTHR42884">
    <property type="entry name" value="PROPROTEIN CONVERTASE SUBTILISIN/KEXIN-RELATED"/>
    <property type="match status" value="1"/>
</dbReference>
<evidence type="ECO:0000313" key="19">
    <source>
        <dbReference type="EMBL" id="PMD61451.1"/>
    </source>
</evidence>
<evidence type="ECO:0000256" key="13">
    <source>
        <dbReference type="PIRSR" id="PIRSR615500-1"/>
    </source>
</evidence>
<feature type="region of interest" description="Disordered" evidence="15">
    <location>
        <begin position="786"/>
        <end position="833"/>
    </location>
</feature>
<evidence type="ECO:0000256" key="8">
    <source>
        <dbReference type="ARBA" id="ARBA00022837"/>
    </source>
</evidence>
<feature type="active site" description="Charge relay system" evidence="13 14">
    <location>
        <position position="404"/>
    </location>
</feature>
<dbReference type="STRING" id="1095630.A0A2J6TEJ0"/>
<dbReference type="GO" id="GO:0000139">
    <property type="term" value="C:Golgi membrane"/>
    <property type="evidence" value="ECO:0007669"/>
    <property type="project" value="TreeGrafter"/>
</dbReference>
<evidence type="ECO:0000256" key="16">
    <source>
        <dbReference type="SAM" id="Phobius"/>
    </source>
</evidence>
<evidence type="ECO:0000256" key="9">
    <source>
        <dbReference type="ARBA" id="ARBA00022989"/>
    </source>
</evidence>
<evidence type="ECO:0000256" key="5">
    <source>
        <dbReference type="ARBA" id="ARBA00022729"/>
    </source>
</evidence>
<gene>
    <name evidence="19" type="ORF">K444DRAFT_494247</name>
</gene>
<dbReference type="FunFam" id="2.60.120.260:FF:000026">
    <property type="entry name" value="proprotein convertase subtilisin/kexin type 7"/>
    <property type="match status" value="1"/>
</dbReference>
<organism evidence="19 20">
    <name type="scientific">Hyaloscypha bicolor E</name>
    <dbReference type="NCBI Taxonomy" id="1095630"/>
    <lineage>
        <taxon>Eukaryota</taxon>
        <taxon>Fungi</taxon>
        <taxon>Dikarya</taxon>
        <taxon>Ascomycota</taxon>
        <taxon>Pezizomycotina</taxon>
        <taxon>Leotiomycetes</taxon>
        <taxon>Helotiales</taxon>
        <taxon>Hyaloscyphaceae</taxon>
        <taxon>Hyaloscypha</taxon>
        <taxon>Hyaloscypha bicolor</taxon>
    </lineage>
</organism>
<dbReference type="GO" id="GO:0005802">
    <property type="term" value="C:trans-Golgi network"/>
    <property type="evidence" value="ECO:0007669"/>
    <property type="project" value="TreeGrafter"/>
</dbReference>
<feature type="active site" description="Charge relay system" evidence="13 14">
    <location>
        <position position="232"/>
    </location>
</feature>
<keyword evidence="8" id="KW-0106">Calcium</keyword>
<evidence type="ECO:0000256" key="2">
    <source>
        <dbReference type="ARBA" id="ARBA00005325"/>
    </source>
</evidence>
<dbReference type="Gene3D" id="3.40.50.200">
    <property type="entry name" value="Peptidase S8/S53 domain"/>
    <property type="match status" value="1"/>
</dbReference>
<keyword evidence="7 14" id="KW-0720">Serine protease</keyword>
<dbReference type="InterPro" id="IPR036852">
    <property type="entry name" value="Peptidase_S8/S53_dom_sf"/>
</dbReference>
<dbReference type="SUPFAM" id="SSF49785">
    <property type="entry name" value="Galactose-binding domain-like"/>
    <property type="match status" value="1"/>
</dbReference>
<keyword evidence="11" id="KW-0865">Zymogen</keyword>
<keyword evidence="10 16" id="KW-0472">Membrane</keyword>
<keyword evidence="5 17" id="KW-0732">Signal</keyword>
<evidence type="ECO:0000313" key="20">
    <source>
        <dbReference type="Proteomes" id="UP000235371"/>
    </source>
</evidence>
<dbReference type="InterPro" id="IPR034182">
    <property type="entry name" value="Kexin/furin"/>
</dbReference>
<dbReference type="InParanoid" id="A0A2J6TEJ0"/>
<feature type="compositionally biased region" description="Polar residues" evidence="15">
    <location>
        <begin position="672"/>
        <end position="697"/>
    </location>
</feature>
<keyword evidence="9 16" id="KW-1133">Transmembrane helix</keyword>
<dbReference type="EMBL" id="KZ613786">
    <property type="protein sequence ID" value="PMD61451.1"/>
    <property type="molecule type" value="Genomic_DNA"/>
</dbReference>
<dbReference type="InterPro" id="IPR015500">
    <property type="entry name" value="Peptidase_S8_subtilisin-rel"/>
</dbReference>
<dbReference type="GO" id="GO:0007323">
    <property type="term" value="P:peptide pheromone maturation"/>
    <property type="evidence" value="ECO:0007669"/>
    <property type="project" value="UniProtKB-ARBA"/>
</dbReference>
<dbReference type="Proteomes" id="UP000235371">
    <property type="component" value="Unassembled WGS sequence"/>
</dbReference>
<dbReference type="Pfam" id="PF01483">
    <property type="entry name" value="P_proprotein"/>
    <property type="match status" value="1"/>
</dbReference>
<feature type="signal peptide" evidence="17">
    <location>
        <begin position="1"/>
        <end position="18"/>
    </location>
</feature>
<dbReference type="RefSeq" id="XP_024738355.1">
    <property type="nucleotide sequence ID" value="XM_024873260.1"/>
</dbReference>
<dbReference type="InterPro" id="IPR023828">
    <property type="entry name" value="Peptidase_S8_Ser-AS"/>
</dbReference>
<dbReference type="PROSITE" id="PS51829">
    <property type="entry name" value="P_HOMO_B"/>
    <property type="match status" value="1"/>
</dbReference>
<evidence type="ECO:0000256" key="3">
    <source>
        <dbReference type="ARBA" id="ARBA00022670"/>
    </source>
</evidence>
<dbReference type="FunCoup" id="A0A2J6TEJ0">
    <property type="interactions" value="150"/>
</dbReference>
<accession>A0A2J6TEJ0</accession>
<comment type="similarity">
    <text evidence="2">Belongs to the peptidase S8 family. Furin subfamily.</text>
</comment>
<keyword evidence="4 16" id="KW-0812">Transmembrane</keyword>
<dbReference type="Pfam" id="PF00082">
    <property type="entry name" value="Peptidase_S8"/>
    <property type="match status" value="1"/>
</dbReference>
<feature type="compositionally biased region" description="Acidic residues" evidence="15">
    <location>
        <begin position="791"/>
        <end position="807"/>
    </location>
</feature>
<reference evidence="19 20" key="1">
    <citation type="submission" date="2016-04" db="EMBL/GenBank/DDBJ databases">
        <title>A degradative enzymes factory behind the ericoid mycorrhizal symbiosis.</title>
        <authorList>
            <consortium name="DOE Joint Genome Institute"/>
            <person name="Martino E."/>
            <person name="Morin E."/>
            <person name="Grelet G."/>
            <person name="Kuo A."/>
            <person name="Kohler A."/>
            <person name="Daghino S."/>
            <person name="Barry K."/>
            <person name="Choi C."/>
            <person name="Cichocki N."/>
            <person name="Clum A."/>
            <person name="Copeland A."/>
            <person name="Hainaut M."/>
            <person name="Haridas S."/>
            <person name="Labutti K."/>
            <person name="Lindquist E."/>
            <person name="Lipzen A."/>
            <person name="Khouja H.-R."/>
            <person name="Murat C."/>
            <person name="Ohm R."/>
            <person name="Olson A."/>
            <person name="Spatafora J."/>
            <person name="Veneault-Fourrey C."/>
            <person name="Henrissat B."/>
            <person name="Grigoriev I."/>
            <person name="Martin F."/>
            <person name="Perotto S."/>
        </authorList>
    </citation>
    <scope>NUCLEOTIDE SEQUENCE [LARGE SCALE GENOMIC DNA]</scope>
    <source>
        <strain evidence="19 20">E</strain>
    </source>
</reference>
<name>A0A2J6TEJ0_9HELO</name>
<dbReference type="PROSITE" id="PS51892">
    <property type="entry name" value="SUBTILASE"/>
    <property type="match status" value="1"/>
</dbReference>
<feature type="active site" description="Charge relay system" evidence="13 14">
    <location>
        <position position="194"/>
    </location>
</feature>
<dbReference type="GO" id="GO:0004252">
    <property type="term" value="F:serine-type endopeptidase activity"/>
    <property type="evidence" value="ECO:0007669"/>
    <property type="project" value="UniProtKB-UniRule"/>
</dbReference>
<evidence type="ECO:0000256" key="14">
    <source>
        <dbReference type="PROSITE-ProRule" id="PRU01240"/>
    </source>
</evidence>
<dbReference type="GeneID" id="36581340"/>
<protein>
    <recommendedName>
        <fullName evidence="18">P/Homo B domain-containing protein</fullName>
    </recommendedName>
</protein>
<feature type="transmembrane region" description="Helical" evidence="16">
    <location>
        <begin position="715"/>
        <end position="738"/>
    </location>
</feature>
<feature type="chain" id="PRO_5014461038" description="P/Homo B domain-containing protein" evidence="17">
    <location>
        <begin position="19"/>
        <end position="833"/>
    </location>
</feature>
<dbReference type="OrthoDB" id="300641at2759"/>
<evidence type="ECO:0000256" key="11">
    <source>
        <dbReference type="ARBA" id="ARBA00023145"/>
    </source>
</evidence>
<dbReference type="PANTHER" id="PTHR42884:SF14">
    <property type="entry name" value="NEUROENDOCRINE CONVERTASE 1"/>
    <property type="match status" value="1"/>
</dbReference>
<keyword evidence="12" id="KW-0325">Glycoprotein</keyword>
<dbReference type="GO" id="GO:0016485">
    <property type="term" value="P:protein processing"/>
    <property type="evidence" value="ECO:0007669"/>
    <property type="project" value="TreeGrafter"/>
</dbReference>
<dbReference type="AlphaFoldDB" id="A0A2J6TEJ0"/>
<keyword evidence="20" id="KW-1185">Reference proteome</keyword>
<dbReference type="Gene3D" id="2.60.120.260">
    <property type="entry name" value="Galactose-binding domain-like"/>
    <property type="match status" value="1"/>
</dbReference>
<dbReference type="PROSITE" id="PS00138">
    <property type="entry name" value="SUBTILASE_SER"/>
    <property type="match status" value="1"/>
</dbReference>
<dbReference type="InterPro" id="IPR000209">
    <property type="entry name" value="Peptidase_S8/S53_dom"/>
</dbReference>
<dbReference type="SUPFAM" id="SSF52743">
    <property type="entry name" value="Subtilisin-like"/>
    <property type="match status" value="1"/>
</dbReference>
<dbReference type="FunFam" id="3.40.50.200:FF:000005">
    <property type="entry name" value="Proprotein convertase subtilisin/kexin type 7"/>
    <property type="match status" value="1"/>
</dbReference>
<dbReference type="InterPro" id="IPR008979">
    <property type="entry name" value="Galactose-bd-like_sf"/>
</dbReference>
<evidence type="ECO:0000259" key="18">
    <source>
        <dbReference type="PROSITE" id="PS51829"/>
    </source>
</evidence>
<evidence type="ECO:0000256" key="1">
    <source>
        <dbReference type="ARBA" id="ARBA00004370"/>
    </source>
</evidence>
<dbReference type="CDD" id="cd04059">
    <property type="entry name" value="Peptidases_S8_Protein_convertases_Kexins_Furin-like"/>
    <property type="match status" value="1"/>
</dbReference>
<dbReference type="InterPro" id="IPR002884">
    <property type="entry name" value="P_dom"/>
</dbReference>
<feature type="compositionally biased region" description="Basic and acidic residues" evidence="15">
    <location>
        <begin position="808"/>
        <end position="826"/>
    </location>
</feature>
<evidence type="ECO:0000256" key="15">
    <source>
        <dbReference type="SAM" id="MobiDB-lite"/>
    </source>
</evidence>
<sequence>MRLHSVLGLIGLGYLASASNLRTRDYDAQDYYVLHLDSTTPPSQVALQLGFTYEGKLGELQDHHIFSCHKQEGDLVHTALKERRRRKRSIGGSDILDGVKFAQKQKIKARMEKRGPLPPPPAGYAAPIEERQESPAEAVLAKQAAVAAALGIQDPIFHEQWHLLNPVQVGHDVNVTDVWMQGITGHNATVAIVDDGLDMYSDDLKDNYFAEGSYDFNDNVLEPKPRLADDRHGTRCAGEVSAVKNNVCGVGVAWNSKIAGIRILSKMISDADEAVAMNYAFQHNQIYSCSWGPPDDGRSMDAPGILIKRAMLNAVQNGRAGKGSIYVFASGNGASNEDNCNFDGYTNSIYSITVGAIDRKGLHPYYSEKCSAQLVVTYSSGSGDAIHTTDVGANACYSGHGGTSAAAPLAAGIFALVLQIRPDLTWRDMQYLVMQTALPVNLETGDWQDTSIGLKYSHTFGYGKIDSWATIEAAKTFKNVKPQAWYYSPWIHVNQAIPQGLEGLAVSFEVLPEMLQAANLERLEHVTVTMNVAHTRRGDLSVDLVSPDKVVSHLSATRKLDTAAEGYDDWTFMSVVHWGESGIGTWTIVVKDTIVNEFNGTFVDWHLKLWGEAIDASKATPLPMPSEHDDDNHDQVISTTTIVGTTTTLAPVSTQTNLMANPTDHPDRPVNSKPSGTTEDENTPTSTGNPAATTSSSSWLPSLFPTFGASPKTQIWIYGSAALIAIFGAAIGIYLWIARRKRLRNNPRDEWEFDLLEEDEADGLNGGGKVGGKKGGKRRAGELYDAFAAGSEDESEGEYVDGIEGGDEQEKRLYEDSDDEGRHVIGDDEDEEE</sequence>
<dbReference type="InterPro" id="IPR022398">
    <property type="entry name" value="Peptidase_S8_His-AS"/>
</dbReference>
<evidence type="ECO:0000256" key="7">
    <source>
        <dbReference type="ARBA" id="ARBA00022825"/>
    </source>
</evidence>
<evidence type="ECO:0000256" key="6">
    <source>
        <dbReference type="ARBA" id="ARBA00022801"/>
    </source>
</evidence>
<evidence type="ECO:0000256" key="10">
    <source>
        <dbReference type="ARBA" id="ARBA00023136"/>
    </source>
</evidence>
<keyword evidence="3 14" id="KW-0645">Protease</keyword>
<evidence type="ECO:0000256" key="4">
    <source>
        <dbReference type="ARBA" id="ARBA00022692"/>
    </source>
</evidence>
<evidence type="ECO:0000256" key="17">
    <source>
        <dbReference type="SAM" id="SignalP"/>
    </source>
</evidence>
<keyword evidence="6 14" id="KW-0378">Hydrolase</keyword>
<evidence type="ECO:0000256" key="12">
    <source>
        <dbReference type="ARBA" id="ARBA00023180"/>
    </source>
</evidence>
<feature type="domain" description="P/Homo B" evidence="18">
    <location>
        <begin position="480"/>
        <end position="615"/>
    </location>
</feature>
<feature type="region of interest" description="Disordered" evidence="15">
    <location>
        <begin position="657"/>
        <end position="697"/>
    </location>
</feature>
<dbReference type="PRINTS" id="PR00723">
    <property type="entry name" value="SUBTILISIN"/>
</dbReference>